<evidence type="ECO:0000259" key="3">
    <source>
        <dbReference type="Pfam" id="PF16177"/>
    </source>
</evidence>
<proteinExistence type="inferred from homology"/>
<dbReference type="GO" id="GO:0030729">
    <property type="term" value="F:acetoacetate-CoA ligase activity"/>
    <property type="evidence" value="ECO:0007669"/>
    <property type="project" value="TreeGrafter"/>
</dbReference>
<gene>
    <name evidence="4" type="ORF">METZ01_LOCUS464813</name>
</gene>
<evidence type="ECO:0008006" key="5">
    <source>
        <dbReference type="Google" id="ProtNLM"/>
    </source>
</evidence>
<feature type="non-terminal residue" evidence="4">
    <location>
        <position position="199"/>
    </location>
</feature>
<dbReference type="InterPro" id="IPR042099">
    <property type="entry name" value="ANL_N_sf"/>
</dbReference>
<feature type="domain" description="Acetyl-coenzyme A synthetase N-terminal" evidence="3">
    <location>
        <begin position="36"/>
        <end position="92"/>
    </location>
</feature>
<dbReference type="PANTHER" id="PTHR42921">
    <property type="entry name" value="ACETOACETYL-COA SYNTHETASE"/>
    <property type="match status" value="1"/>
</dbReference>
<dbReference type="InterPro" id="IPR032387">
    <property type="entry name" value="ACAS_N"/>
</dbReference>
<sequence length="199" mass="22578">MKQPIWTPSQKQIDHSQMTRFMNYVNSSCHLSLQNYEDLYSWSIKEIPSFWESIWKFSEVKSSTSFSQIVDDTSKMPGAKWFPGAQLNYAENLLRFNDSEAAIIFKGENQTPRILTYHDLNEEVKKVAVSLRNMGIEKGDRVAGYIPNIPEAVIAMLATASIGAIWSSSSPDFGIKGVLDRFAQIEPKVLFAADGYFYN</sequence>
<accession>A0A383AWP0</accession>
<dbReference type="Gene3D" id="3.40.50.12780">
    <property type="entry name" value="N-terminal domain of ligase-like"/>
    <property type="match status" value="1"/>
</dbReference>
<dbReference type="SUPFAM" id="SSF56801">
    <property type="entry name" value="Acetyl-CoA synthetase-like"/>
    <property type="match status" value="1"/>
</dbReference>
<dbReference type="Pfam" id="PF16177">
    <property type="entry name" value="ACAS_N"/>
    <property type="match status" value="1"/>
</dbReference>
<dbReference type="InterPro" id="IPR000873">
    <property type="entry name" value="AMP-dep_synth/lig_dom"/>
</dbReference>
<organism evidence="4">
    <name type="scientific">marine metagenome</name>
    <dbReference type="NCBI Taxonomy" id="408172"/>
    <lineage>
        <taxon>unclassified sequences</taxon>
        <taxon>metagenomes</taxon>
        <taxon>ecological metagenomes</taxon>
    </lineage>
</organism>
<evidence type="ECO:0000256" key="1">
    <source>
        <dbReference type="ARBA" id="ARBA00006432"/>
    </source>
</evidence>
<dbReference type="Pfam" id="PF00501">
    <property type="entry name" value="AMP-binding"/>
    <property type="match status" value="1"/>
</dbReference>
<protein>
    <recommendedName>
        <fullName evidence="5">AMP-dependent synthetase/ligase domain-containing protein</fullName>
    </recommendedName>
</protein>
<evidence type="ECO:0000259" key="2">
    <source>
        <dbReference type="Pfam" id="PF00501"/>
    </source>
</evidence>
<name>A0A383AWP0_9ZZZZ</name>
<reference evidence="4" key="1">
    <citation type="submission" date="2018-05" db="EMBL/GenBank/DDBJ databases">
        <authorList>
            <person name="Lanie J.A."/>
            <person name="Ng W.-L."/>
            <person name="Kazmierczak K.M."/>
            <person name="Andrzejewski T.M."/>
            <person name="Davidsen T.M."/>
            <person name="Wayne K.J."/>
            <person name="Tettelin H."/>
            <person name="Glass J.I."/>
            <person name="Rusch D."/>
            <person name="Podicherti R."/>
            <person name="Tsui H.-C.T."/>
            <person name="Winkler M.E."/>
        </authorList>
    </citation>
    <scope>NUCLEOTIDE SEQUENCE</scope>
</reference>
<dbReference type="AlphaFoldDB" id="A0A383AWP0"/>
<comment type="similarity">
    <text evidence="1">Belongs to the ATP-dependent AMP-binding enzyme family.</text>
</comment>
<dbReference type="EMBL" id="UINC01195404">
    <property type="protein sequence ID" value="SVE11959.1"/>
    <property type="molecule type" value="Genomic_DNA"/>
</dbReference>
<feature type="domain" description="AMP-dependent synthetase/ligase" evidence="2">
    <location>
        <begin position="101"/>
        <end position="192"/>
    </location>
</feature>
<evidence type="ECO:0000313" key="4">
    <source>
        <dbReference type="EMBL" id="SVE11959.1"/>
    </source>
</evidence>
<dbReference type="PANTHER" id="PTHR42921:SF1">
    <property type="entry name" value="ACETOACETYL-COA SYNTHETASE"/>
    <property type="match status" value="1"/>
</dbReference>